<evidence type="ECO:0000256" key="1">
    <source>
        <dbReference type="ARBA" id="ARBA00022723"/>
    </source>
</evidence>
<dbReference type="RefSeq" id="XP_033525655.1">
    <property type="nucleotide sequence ID" value="XM_033667696.1"/>
</dbReference>
<proteinExistence type="predicted"/>
<dbReference type="Proteomes" id="UP000799771">
    <property type="component" value="Unassembled WGS sequence"/>
</dbReference>
<evidence type="ECO:0000259" key="7">
    <source>
        <dbReference type="PROSITE" id="PS50157"/>
    </source>
</evidence>
<keyword evidence="2" id="KW-0677">Repeat</keyword>
<dbReference type="AlphaFoldDB" id="A0A6A6AJI0"/>
<evidence type="ECO:0000256" key="6">
    <source>
        <dbReference type="SAM" id="MobiDB-lite"/>
    </source>
</evidence>
<evidence type="ECO:0000313" key="9">
    <source>
        <dbReference type="Proteomes" id="UP000799771"/>
    </source>
</evidence>
<keyword evidence="9" id="KW-1185">Reference proteome</keyword>
<feature type="compositionally biased region" description="Basic residues" evidence="6">
    <location>
        <begin position="85"/>
        <end position="96"/>
    </location>
</feature>
<evidence type="ECO:0000313" key="8">
    <source>
        <dbReference type="EMBL" id="KAF2131268.1"/>
    </source>
</evidence>
<keyword evidence="3 5" id="KW-0863">Zinc-finger</keyword>
<organism evidence="8 9">
    <name type="scientific">Dothidotthia symphoricarpi CBS 119687</name>
    <dbReference type="NCBI Taxonomy" id="1392245"/>
    <lineage>
        <taxon>Eukaryota</taxon>
        <taxon>Fungi</taxon>
        <taxon>Dikarya</taxon>
        <taxon>Ascomycota</taxon>
        <taxon>Pezizomycotina</taxon>
        <taxon>Dothideomycetes</taxon>
        <taxon>Pleosporomycetidae</taxon>
        <taxon>Pleosporales</taxon>
        <taxon>Dothidotthiaceae</taxon>
        <taxon>Dothidotthia</taxon>
    </lineage>
</organism>
<dbReference type="EMBL" id="ML977502">
    <property type="protein sequence ID" value="KAF2131268.1"/>
    <property type="molecule type" value="Genomic_DNA"/>
</dbReference>
<dbReference type="GO" id="GO:0008270">
    <property type="term" value="F:zinc ion binding"/>
    <property type="evidence" value="ECO:0007669"/>
    <property type="project" value="UniProtKB-KW"/>
</dbReference>
<keyword evidence="1" id="KW-0479">Metal-binding</keyword>
<feature type="compositionally biased region" description="Basic residues" evidence="6">
    <location>
        <begin position="136"/>
        <end position="145"/>
    </location>
</feature>
<name>A0A6A6AJI0_9PLEO</name>
<dbReference type="PROSITE" id="PS00028">
    <property type="entry name" value="ZINC_FINGER_C2H2_1"/>
    <property type="match status" value="2"/>
</dbReference>
<evidence type="ECO:0000256" key="2">
    <source>
        <dbReference type="ARBA" id="ARBA00022737"/>
    </source>
</evidence>
<dbReference type="SUPFAM" id="SSF57667">
    <property type="entry name" value="beta-beta-alpha zinc fingers"/>
    <property type="match status" value="1"/>
</dbReference>
<evidence type="ECO:0000256" key="3">
    <source>
        <dbReference type="ARBA" id="ARBA00022771"/>
    </source>
</evidence>
<feature type="domain" description="C2H2-type" evidence="7">
    <location>
        <begin position="61"/>
        <end position="90"/>
    </location>
</feature>
<sequence>MEHQCLVCKKQFSKLAGLQSHTGTHDVSSCQPHKCNDCELIFCSERALQQHQTSPAHDIMFKCNVCSGGSRRKGGLEQHASSAAHRSRKPVGHRLATKNDHKNPSPQDHVEDEKSIPPRDSVPERYNPVPSVKAREKPKHSKKTKTPMVRTGWTANAVCSSVMNMDQDQDWILCDGDCGWCGHCGDNVNY</sequence>
<protein>
    <recommendedName>
        <fullName evidence="7">C2H2-type domain-containing protein</fullName>
    </recommendedName>
</protein>
<feature type="compositionally biased region" description="Basic and acidic residues" evidence="6">
    <location>
        <begin position="97"/>
        <end position="123"/>
    </location>
</feature>
<dbReference type="PROSITE" id="PS50157">
    <property type="entry name" value="ZINC_FINGER_C2H2_2"/>
    <property type="match status" value="2"/>
</dbReference>
<dbReference type="GeneID" id="54408128"/>
<dbReference type="PANTHER" id="PTHR24379:SF121">
    <property type="entry name" value="C2H2-TYPE DOMAIN-CONTAINING PROTEIN"/>
    <property type="match status" value="1"/>
</dbReference>
<feature type="region of interest" description="Disordered" evidence="6">
    <location>
        <begin position="74"/>
        <end position="147"/>
    </location>
</feature>
<keyword evidence="4" id="KW-0862">Zinc</keyword>
<accession>A0A6A6AJI0</accession>
<evidence type="ECO:0000256" key="5">
    <source>
        <dbReference type="PROSITE-ProRule" id="PRU00042"/>
    </source>
</evidence>
<dbReference type="PANTHER" id="PTHR24379">
    <property type="entry name" value="KRAB AND ZINC FINGER DOMAIN-CONTAINING"/>
    <property type="match status" value="1"/>
</dbReference>
<feature type="domain" description="C2H2-type" evidence="7">
    <location>
        <begin position="3"/>
        <end position="25"/>
    </location>
</feature>
<reference evidence="8" key="1">
    <citation type="journal article" date="2020" name="Stud. Mycol.">
        <title>101 Dothideomycetes genomes: a test case for predicting lifestyles and emergence of pathogens.</title>
        <authorList>
            <person name="Haridas S."/>
            <person name="Albert R."/>
            <person name="Binder M."/>
            <person name="Bloem J."/>
            <person name="Labutti K."/>
            <person name="Salamov A."/>
            <person name="Andreopoulos B."/>
            <person name="Baker S."/>
            <person name="Barry K."/>
            <person name="Bills G."/>
            <person name="Bluhm B."/>
            <person name="Cannon C."/>
            <person name="Castanera R."/>
            <person name="Culley D."/>
            <person name="Daum C."/>
            <person name="Ezra D."/>
            <person name="Gonzalez J."/>
            <person name="Henrissat B."/>
            <person name="Kuo A."/>
            <person name="Liang C."/>
            <person name="Lipzen A."/>
            <person name="Lutzoni F."/>
            <person name="Magnuson J."/>
            <person name="Mondo S."/>
            <person name="Nolan M."/>
            <person name="Ohm R."/>
            <person name="Pangilinan J."/>
            <person name="Park H.-J."/>
            <person name="Ramirez L."/>
            <person name="Alfaro M."/>
            <person name="Sun H."/>
            <person name="Tritt A."/>
            <person name="Yoshinaga Y."/>
            <person name="Zwiers L.-H."/>
            <person name="Turgeon B."/>
            <person name="Goodwin S."/>
            <person name="Spatafora J."/>
            <person name="Crous P."/>
            <person name="Grigoriev I."/>
        </authorList>
    </citation>
    <scope>NUCLEOTIDE SEQUENCE</scope>
    <source>
        <strain evidence="8">CBS 119687</strain>
    </source>
</reference>
<dbReference type="OrthoDB" id="3533020at2759"/>
<dbReference type="SMART" id="SM00355">
    <property type="entry name" value="ZnF_C2H2"/>
    <property type="match status" value="3"/>
</dbReference>
<evidence type="ECO:0000256" key="4">
    <source>
        <dbReference type="ARBA" id="ARBA00022833"/>
    </source>
</evidence>
<dbReference type="InterPro" id="IPR013087">
    <property type="entry name" value="Znf_C2H2_type"/>
</dbReference>
<gene>
    <name evidence="8" type="ORF">P153DRAFT_364876</name>
</gene>
<dbReference type="InterPro" id="IPR036236">
    <property type="entry name" value="Znf_C2H2_sf"/>
</dbReference>
<dbReference type="Gene3D" id="3.30.160.60">
    <property type="entry name" value="Classic Zinc Finger"/>
    <property type="match status" value="1"/>
</dbReference>